<proteinExistence type="predicted"/>
<dbReference type="InterPro" id="IPR047730">
    <property type="entry name" value="ABZJ_00895-like"/>
</dbReference>
<organism evidence="2 3">
    <name type="scientific">Thioclava dalianensis</name>
    <dbReference type="NCBI Taxonomy" id="1185766"/>
    <lineage>
        <taxon>Bacteria</taxon>
        <taxon>Pseudomonadati</taxon>
        <taxon>Pseudomonadota</taxon>
        <taxon>Alphaproteobacteria</taxon>
        <taxon>Rhodobacterales</taxon>
        <taxon>Paracoccaceae</taxon>
        <taxon>Thioclava</taxon>
    </lineage>
</organism>
<dbReference type="STRING" id="1185766.SAMN05216224_101914"/>
<keyword evidence="1" id="KW-0472">Membrane</keyword>
<feature type="transmembrane region" description="Helical" evidence="1">
    <location>
        <begin position="38"/>
        <end position="56"/>
    </location>
</feature>
<feature type="transmembrane region" description="Helical" evidence="1">
    <location>
        <begin position="110"/>
        <end position="131"/>
    </location>
</feature>
<keyword evidence="1" id="KW-1133">Transmembrane helix</keyword>
<dbReference type="eggNOG" id="ENOG5033DJE">
    <property type="taxonomic scope" value="Bacteria"/>
</dbReference>
<protein>
    <submittedName>
        <fullName evidence="2">Uncharacterized protein</fullName>
    </submittedName>
</protein>
<gene>
    <name evidence="2" type="ORF">DL1_05515</name>
</gene>
<reference evidence="2 3" key="1">
    <citation type="submission" date="2014-03" db="EMBL/GenBank/DDBJ databases">
        <title>The draft genome sequence of Thioclava dalianensis DLFJ1-1.</title>
        <authorList>
            <person name="Lai Q."/>
            <person name="Shao Z."/>
        </authorList>
    </citation>
    <scope>NUCLEOTIDE SEQUENCE [LARGE SCALE GENOMIC DNA]</scope>
    <source>
        <strain evidence="2 3">DLFJ1-1</strain>
    </source>
</reference>
<dbReference type="EMBL" id="JHEH01000017">
    <property type="protein sequence ID" value="KEP69209.1"/>
    <property type="molecule type" value="Genomic_DNA"/>
</dbReference>
<feature type="transmembrane region" description="Helical" evidence="1">
    <location>
        <begin position="68"/>
        <end position="90"/>
    </location>
</feature>
<evidence type="ECO:0000313" key="2">
    <source>
        <dbReference type="EMBL" id="KEP69209.1"/>
    </source>
</evidence>
<evidence type="ECO:0000256" key="1">
    <source>
        <dbReference type="SAM" id="Phobius"/>
    </source>
</evidence>
<accession>A0A074TBW9</accession>
<dbReference type="Proteomes" id="UP000027725">
    <property type="component" value="Unassembled WGS sequence"/>
</dbReference>
<keyword evidence="3" id="KW-1185">Reference proteome</keyword>
<comment type="caution">
    <text evidence="2">The sequence shown here is derived from an EMBL/GenBank/DDBJ whole genome shotgun (WGS) entry which is preliminary data.</text>
</comment>
<keyword evidence="1" id="KW-0812">Transmembrane</keyword>
<name>A0A074TBW9_9RHOB</name>
<dbReference type="RefSeq" id="WP_038067228.1">
    <property type="nucleotide sequence ID" value="NZ_FOVB01000001.1"/>
</dbReference>
<dbReference type="OrthoDB" id="7706486at2"/>
<dbReference type="NCBIfam" id="NF038216">
    <property type="entry name" value="ABZJ_00895_fam"/>
    <property type="match status" value="1"/>
</dbReference>
<feature type="transmembrane region" description="Helical" evidence="1">
    <location>
        <begin position="5"/>
        <end position="26"/>
    </location>
</feature>
<dbReference type="AlphaFoldDB" id="A0A074TBW9"/>
<evidence type="ECO:0000313" key="3">
    <source>
        <dbReference type="Proteomes" id="UP000027725"/>
    </source>
</evidence>
<sequence>MRPLYLLYTLWFVGLSIALPVLLTLIARLTGIDLSSSALSVIPTMTASMVAGMSFAKSAARAPTKPEAWRFATVSLVIFAVGTLVLGGVLAAFDPGIAEALSGLSNPRNLGIFTAIFSVILGVVFLLNRYFFGLGGKNQSKVAPRKSKGRVGG</sequence>